<dbReference type="GO" id="GO:0051276">
    <property type="term" value="P:chromosome organization"/>
    <property type="evidence" value="ECO:0007669"/>
    <property type="project" value="InterPro"/>
</dbReference>
<name>A0A8S5TM58_9CAUD</name>
<evidence type="ECO:0000256" key="2">
    <source>
        <dbReference type="ARBA" id="ARBA00023219"/>
    </source>
</evidence>
<dbReference type="Gene3D" id="6.10.140.2160">
    <property type="match status" value="1"/>
</dbReference>
<sequence>MFTKKLKKFFIFLHPKGCFFISSHKNGGEPMTDKQRRFADEYIIDCNATRAYKAAYPRIKSDDAARANASRLLTNANVKAYIEAKLDELSSKKIADAQEVMEYLTAVMRGDSTASVVVVEGQGDGCSAAKVLDKPPDEKERLKAAELLGKRFSLFKDGIEAKIEPSDKLDSILRQLSGDE</sequence>
<dbReference type="Pfam" id="PF03592">
    <property type="entry name" value="Terminase_2"/>
    <property type="match status" value="1"/>
</dbReference>
<keyword evidence="2" id="KW-0231">Viral genome packaging</keyword>
<accession>A0A8S5TM58</accession>
<evidence type="ECO:0000256" key="1">
    <source>
        <dbReference type="ARBA" id="ARBA00022612"/>
    </source>
</evidence>
<organism evidence="3">
    <name type="scientific">Siphoviridae sp. ct9UA16</name>
    <dbReference type="NCBI Taxonomy" id="2827793"/>
    <lineage>
        <taxon>Viruses</taxon>
        <taxon>Duplodnaviria</taxon>
        <taxon>Heunggongvirae</taxon>
        <taxon>Uroviricota</taxon>
        <taxon>Caudoviricetes</taxon>
    </lineage>
</organism>
<proteinExistence type="predicted"/>
<protein>
    <submittedName>
        <fullName evidence="3">Terminase small subunit</fullName>
    </submittedName>
</protein>
<dbReference type="EMBL" id="BK032859">
    <property type="protein sequence ID" value="DAF64381.1"/>
    <property type="molecule type" value="Genomic_DNA"/>
</dbReference>
<dbReference type="InterPro" id="IPR038713">
    <property type="entry name" value="Terminase_Gp1_N_sf"/>
</dbReference>
<dbReference type="InterPro" id="IPR005335">
    <property type="entry name" value="Terminase_ssu"/>
</dbReference>
<dbReference type="Gene3D" id="1.10.10.1400">
    <property type="entry name" value="Terminase, small subunit, N-terminal DNA-binding domain, HTH motif"/>
    <property type="match status" value="1"/>
</dbReference>
<evidence type="ECO:0000313" key="3">
    <source>
        <dbReference type="EMBL" id="DAF64381.1"/>
    </source>
</evidence>
<dbReference type="InterPro" id="IPR052404">
    <property type="entry name" value="SPP1-like_terminase"/>
</dbReference>
<keyword evidence="1" id="KW-1188">Viral release from host cell</keyword>
<dbReference type="PANTHER" id="PTHR41328">
    <property type="entry name" value="TERMINASE SMALL SUBUNIT-RELATED"/>
    <property type="match status" value="1"/>
</dbReference>
<dbReference type="PANTHER" id="PTHR41328:SF2">
    <property type="entry name" value="TERMINASE SMALL SUBUNIT"/>
    <property type="match status" value="1"/>
</dbReference>
<reference evidence="3" key="1">
    <citation type="journal article" date="2021" name="Proc. Natl. Acad. Sci. U.S.A.">
        <title>A Catalog of Tens of Thousands of Viruses from Human Metagenomes Reveals Hidden Associations with Chronic Diseases.</title>
        <authorList>
            <person name="Tisza M.J."/>
            <person name="Buck C.B."/>
        </authorList>
    </citation>
    <scope>NUCLEOTIDE SEQUENCE</scope>
    <source>
        <strain evidence="3">Ct9UA16</strain>
    </source>
</reference>